<dbReference type="STRING" id="747525.W4KHS9"/>
<dbReference type="PANTHER" id="PTHR12281:SF12">
    <property type="entry name" value="DEFECTIVE IN CULLIN NEDDYLATION PROTEIN"/>
    <property type="match status" value="1"/>
</dbReference>
<evidence type="ECO:0000313" key="3">
    <source>
        <dbReference type="EMBL" id="ETW85392.1"/>
    </source>
</evidence>
<dbReference type="Gene3D" id="1.10.238.10">
    <property type="entry name" value="EF-hand"/>
    <property type="match status" value="1"/>
</dbReference>
<dbReference type="Proteomes" id="UP000030671">
    <property type="component" value="Unassembled WGS sequence"/>
</dbReference>
<evidence type="ECO:0000256" key="1">
    <source>
        <dbReference type="RuleBase" id="RU410713"/>
    </source>
</evidence>
<dbReference type="GO" id="GO:0000151">
    <property type="term" value="C:ubiquitin ligase complex"/>
    <property type="evidence" value="ECO:0007669"/>
    <property type="project" value="TreeGrafter"/>
</dbReference>
<dbReference type="Gene3D" id="1.10.238.200">
    <property type="entry name" value="Cullin, PONY binding domain"/>
    <property type="match status" value="1"/>
</dbReference>
<proteinExistence type="predicted"/>
<protein>
    <recommendedName>
        <fullName evidence="1">Defective in cullin neddylation protein</fullName>
    </recommendedName>
</protein>
<comment type="function">
    <text evidence="1">Neddylation of cullins play an essential role in the regulation of SCF-type complexes activity.</text>
</comment>
<dbReference type="GO" id="GO:0005886">
    <property type="term" value="C:plasma membrane"/>
    <property type="evidence" value="ECO:0007669"/>
    <property type="project" value="UniProtKB-ARBA"/>
</dbReference>
<dbReference type="GO" id="GO:0045116">
    <property type="term" value="P:protein neddylation"/>
    <property type="evidence" value="ECO:0007669"/>
    <property type="project" value="TreeGrafter"/>
</dbReference>
<dbReference type="Pfam" id="PF03556">
    <property type="entry name" value="Cullin_binding"/>
    <property type="match status" value="1"/>
</dbReference>
<evidence type="ECO:0000313" key="4">
    <source>
        <dbReference type="Proteomes" id="UP000030671"/>
    </source>
</evidence>
<dbReference type="InterPro" id="IPR005176">
    <property type="entry name" value="PONY_dom"/>
</dbReference>
<feature type="non-terminal residue" evidence="3">
    <location>
        <position position="220"/>
    </location>
</feature>
<dbReference type="FunFam" id="1.10.238.200:FF:000003">
    <property type="entry name" value="DCN1-like protein 3"/>
    <property type="match status" value="1"/>
</dbReference>
<dbReference type="EMBL" id="KI925455">
    <property type="protein sequence ID" value="ETW85392.1"/>
    <property type="molecule type" value="Genomic_DNA"/>
</dbReference>
<keyword evidence="4" id="KW-1185">Reference proteome</keyword>
<sequence>KLSFETYADSDNSLVIGPEGFERLCNDGNLQLEGAMPMILAWQLNSKEMAKISHDEWQIGMANLQITSLSALTIALNDLNDLLILGMPPLTPAASTKKKGAGMPAKDPYNRVRYWAYAGDIHKSFSELYGFCFKLAKPEGSRNIDMETATALWSVLLVPRYPLIAEAIVFINENRTYKGVNKDLWNMMLEFSRTVSPNLDNYEADGAWPTLLDDFVAWKK</sequence>
<dbReference type="RefSeq" id="XP_009542256.1">
    <property type="nucleotide sequence ID" value="XM_009543961.1"/>
</dbReference>
<dbReference type="KEGG" id="hir:HETIRDRAFT_241884"/>
<dbReference type="GeneID" id="20668909"/>
<accession>W4KHS9</accession>
<dbReference type="HOGENOM" id="CLU_047042_6_0_1"/>
<dbReference type="InterPro" id="IPR042460">
    <property type="entry name" value="DCN1-like_PONY"/>
</dbReference>
<dbReference type="GO" id="GO:0032182">
    <property type="term" value="F:ubiquitin-like protein binding"/>
    <property type="evidence" value="ECO:0007669"/>
    <property type="project" value="TreeGrafter"/>
</dbReference>
<name>W4KHS9_HETIT</name>
<dbReference type="GO" id="GO:0097602">
    <property type="term" value="F:cullin family protein binding"/>
    <property type="evidence" value="ECO:0007669"/>
    <property type="project" value="TreeGrafter"/>
</dbReference>
<dbReference type="eggNOG" id="KOG3077">
    <property type="taxonomic scope" value="Eukaryota"/>
</dbReference>
<gene>
    <name evidence="3" type="ORF">HETIRDRAFT_241884</name>
</gene>
<dbReference type="PANTHER" id="PTHR12281">
    <property type="entry name" value="RP42 RELATED"/>
    <property type="match status" value="1"/>
</dbReference>
<dbReference type="InParanoid" id="W4KHS9"/>
<feature type="non-terminal residue" evidence="3">
    <location>
        <position position="1"/>
    </location>
</feature>
<dbReference type="OrthoDB" id="27198at2759"/>
<dbReference type="InterPro" id="IPR014764">
    <property type="entry name" value="DCN-prot"/>
</dbReference>
<feature type="domain" description="DCUN1" evidence="2">
    <location>
        <begin position="1"/>
        <end position="220"/>
    </location>
</feature>
<organism evidence="3 4">
    <name type="scientific">Heterobasidion irregulare (strain TC 32-1)</name>
    <dbReference type="NCBI Taxonomy" id="747525"/>
    <lineage>
        <taxon>Eukaryota</taxon>
        <taxon>Fungi</taxon>
        <taxon>Dikarya</taxon>
        <taxon>Basidiomycota</taxon>
        <taxon>Agaricomycotina</taxon>
        <taxon>Agaricomycetes</taxon>
        <taxon>Russulales</taxon>
        <taxon>Bondarzewiaceae</taxon>
        <taxon>Heterobasidion</taxon>
        <taxon>Heterobasidion annosum species complex</taxon>
    </lineage>
</organism>
<dbReference type="PROSITE" id="PS51229">
    <property type="entry name" value="DCUN1"/>
    <property type="match status" value="1"/>
</dbReference>
<reference evidence="3 4" key="1">
    <citation type="journal article" date="2012" name="New Phytol.">
        <title>Insight into trade-off between wood decay and parasitism from the genome of a fungal forest pathogen.</title>
        <authorList>
            <person name="Olson A."/>
            <person name="Aerts A."/>
            <person name="Asiegbu F."/>
            <person name="Belbahri L."/>
            <person name="Bouzid O."/>
            <person name="Broberg A."/>
            <person name="Canback B."/>
            <person name="Coutinho P.M."/>
            <person name="Cullen D."/>
            <person name="Dalman K."/>
            <person name="Deflorio G."/>
            <person name="van Diepen L.T."/>
            <person name="Dunand C."/>
            <person name="Duplessis S."/>
            <person name="Durling M."/>
            <person name="Gonthier P."/>
            <person name="Grimwood J."/>
            <person name="Fossdal C.G."/>
            <person name="Hansson D."/>
            <person name="Henrissat B."/>
            <person name="Hietala A."/>
            <person name="Himmelstrand K."/>
            <person name="Hoffmeister D."/>
            <person name="Hogberg N."/>
            <person name="James T.Y."/>
            <person name="Karlsson M."/>
            <person name="Kohler A."/>
            <person name="Kues U."/>
            <person name="Lee Y.H."/>
            <person name="Lin Y.C."/>
            <person name="Lind M."/>
            <person name="Lindquist E."/>
            <person name="Lombard V."/>
            <person name="Lucas S."/>
            <person name="Lunden K."/>
            <person name="Morin E."/>
            <person name="Murat C."/>
            <person name="Park J."/>
            <person name="Raffaello T."/>
            <person name="Rouze P."/>
            <person name="Salamov A."/>
            <person name="Schmutz J."/>
            <person name="Solheim H."/>
            <person name="Stahlberg J."/>
            <person name="Velez H."/>
            <person name="de Vries R.P."/>
            <person name="Wiebenga A."/>
            <person name="Woodward S."/>
            <person name="Yakovlev I."/>
            <person name="Garbelotto M."/>
            <person name="Martin F."/>
            <person name="Grigoriev I.V."/>
            <person name="Stenlid J."/>
        </authorList>
    </citation>
    <scope>NUCLEOTIDE SEQUENCE [LARGE SCALE GENOMIC DNA]</scope>
    <source>
        <strain evidence="3 4">TC 32-1</strain>
    </source>
</reference>
<evidence type="ECO:0000259" key="2">
    <source>
        <dbReference type="PROSITE" id="PS51229"/>
    </source>
</evidence>
<dbReference type="GO" id="GO:0031624">
    <property type="term" value="F:ubiquitin conjugating enzyme binding"/>
    <property type="evidence" value="ECO:0007669"/>
    <property type="project" value="TreeGrafter"/>
</dbReference>
<dbReference type="AlphaFoldDB" id="W4KHS9"/>